<evidence type="ECO:0000259" key="1">
    <source>
        <dbReference type="Pfam" id="PF02210"/>
    </source>
</evidence>
<name>A0ABD0QDP2_CIRMR</name>
<dbReference type="Pfam" id="PF02210">
    <property type="entry name" value="Laminin_G_2"/>
    <property type="match status" value="1"/>
</dbReference>
<evidence type="ECO:0000313" key="3">
    <source>
        <dbReference type="Proteomes" id="UP001529510"/>
    </source>
</evidence>
<sequence>GNVTFSCSEPQLVAATFQSSSSSFLSLPAPAPILEGLSVRLQFRTWNPDGLLLSSPLISGQEPRYLILQISSGRLHLTHQTSALKMSEVSA</sequence>
<dbReference type="InterPro" id="IPR001791">
    <property type="entry name" value="Laminin_G"/>
</dbReference>
<dbReference type="SUPFAM" id="SSF49899">
    <property type="entry name" value="Concanavalin A-like lectins/glucanases"/>
    <property type="match status" value="1"/>
</dbReference>
<dbReference type="AlphaFoldDB" id="A0ABD0QDP2"/>
<accession>A0ABD0QDP2</accession>
<dbReference type="EMBL" id="JAMKFB020000009">
    <property type="protein sequence ID" value="KAL0184244.1"/>
    <property type="molecule type" value="Genomic_DNA"/>
</dbReference>
<keyword evidence="3" id="KW-1185">Reference proteome</keyword>
<reference evidence="2 3" key="1">
    <citation type="submission" date="2024-05" db="EMBL/GenBank/DDBJ databases">
        <title>Genome sequencing and assembly of Indian major carp, Cirrhinus mrigala (Hamilton, 1822).</title>
        <authorList>
            <person name="Mohindra V."/>
            <person name="Chowdhury L.M."/>
            <person name="Lal K."/>
            <person name="Jena J.K."/>
        </authorList>
    </citation>
    <scope>NUCLEOTIDE SEQUENCE [LARGE SCALE GENOMIC DNA]</scope>
    <source>
        <strain evidence="2">CM1030</strain>
        <tissue evidence="2">Blood</tissue>
    </source>
</reference>
<dbReference type="InterPro" id="IPR050372">
    <property type="entry name" value="Neurexin-related_CASP"/>
</dbReference>
<organism evidence="2 3">
    <name type="scientific">Cirrhinus mrigala</name>
    <name type="common">Mrigala</name>
    <dbReference type="NCBI Taxonomy" id="683832"/>
    <lineage>
        <taxon>Eukaryota</taxon>
        <taxon>Metazoa</taxon>
        <taxon>Chordata</taxon>
        <taxon>Craniata</taxon>
        <taxon>Vertebrata</taxon>
        <taxon>Euteleostomi</taxon>
        <taxon>Actinopterygii</taxon>
        <taxon>Neopterygii</taxon>
        <taxon>Teleostei</taxon>
        <taxon>Ostariophysi</taxon>
        <taxon>Cypriniformes</taxon>
        <taxon>Cyprinidae</taxon>
        <taxon>Labeoninae</taxon>
        <taxon>Labeonini</taxon>
        <taxon>Cirrhinus</taxon>
    </lineage>
</organism>
<feature type="non-terminal residue" evidence="2">
    <location>
        <position position="91"/>
    </location>
</feature>
<dbReference type="PANTHER" id="PTHR15036">
    <property type="entry name" value="PIKACHURIN-LIKE PROTEIN"/>
    <property type="match status" value="1"/>
</dbReference>
<comment type="caution">
    <text evidence="2">The sequence shown here is derived from an EMBL/GenBank/DDBJ whole genome shotgun (WGS) entry which is preliminary data.</text>
</comment>
<feature type="domain" description="Laminin G" evidence="1">
    <location>
        <begin position="43"/>
        <end position="87"/>
    </location>
</feature>
<feature type="non-terminal residue" evidence="2">
    <location>
        <position position="1"/>
    </location>
</feature>
<dbReference type="Gene3D" id="2.60.120.200">
    <property type="match status" value="1"/>
</dbReference>
<gene>
    <name evidence="2" type="ORF">M9458_019940</name>
</gene>
<proteinExistence type="predicted"/>
<dbReference type="PANTHER" id="PTHR15036:SF84">
    <property type="entry name" value="CONTACTIN-ASSOCIATED PROTEIN-LIKE 5 ISOFORM X1"/>
    <property type="match status" value="1"/>
</dbReference>
<evidence type="ECO:0000313" key="2">
    <source>
        <dbReference type="EMBL" id="KAL0184244.1"/>
    </source>
</evidence>
<dbReference type="Proteomes" id="UP001529510">
    <property type="component" value="Unassembled WGS sequence"/>
</dbReference>
<dbReference type="InterPro" id="IPR013320">
    <property type="entry name" value="ConA-like_dom_sf"/>
</dbReference>
<protein>
    <recommendedName>
        <fullName evidence="1">Laminin G domain-containing protein</fullName>
    </recommendedName>
</protein>